<evidence type="ECO:0000256" key="10">
    <source>
        <dbReference type="PIRSR" id="PIRSR622684-1"/>
    </source>
</evidence>
<evidence type="ECO:0000256" key="2">
    <source>
        <dbReference type="ARBA" id="ARBA00022553"/>
    </source>
</evidence>
<dbReference type="CDD" id="cd00044">
    <property type="entry name" value="CysPc"/>
    <property type="match status" value="1"/>
</dbReference>
<proteinExistence type="inferred from homology"/>
<organism evidence="13 14">
    <name type="scientific">Brachionus plicatilis</name>
    <name type="common">Marine rotifer</name>
    <name type="synonym">Brachionus muelleri</name>
    <dbReference type="NCBI Taxonomy" id="10195"/>
    <lineage>
        <taxon>Eukaryota</taxon>
        <taxon>Metazoa</taxon>
        <taxon>Spiralia</taxon>
        <taxon>Gnathifera</taxon>
        <taxon>Rotifera</taxon>
        <taxon>Eurotatoria</taxon>
        <taxon>Monogononta</taxon>
        <taxon>Pseudotrocha</taxon>
        <taxon>Ploima</taxon>
        <taxon>Brachionidae</taxon>
        <taxon>Brachionus</taxon>
    </lineage>
</organism>
<evidence type="ECO:0000256" key="11">
    <source>
        <dbReference type="PROSITE-ProRule" id="PRU00239"/>
    </source>
</evidence>
<dbReference type="SMART" id="SM00230">
    <property type="entry name" value="CysPc"/>
    <property type="match status" value="1"/>
</dbReference>
<dbReference type="GO" id="GO:0004198">
    <property type="term" value="F:calcium-dependent cysteine-type endopeptidase activity"/>
    <property type="evidence" value="ECO:0007669"/>
    <property type="project" value="InterPro"/>
</dbReference>
<comment type="similarity">
    <text evidence="1">Belongs to the peptidase C2 family.</text>
</comment>
<evidence type="ECO:0000256" key="3">
    <source>
        <dbReference type="ARBA" id="ARBA00022670"/>
    </source>
</evidence>
<evidence type="ECO:0000256" key="8">
    <source>
        <dbReference type="ARBA" id="ARBA00022807"/>
    </source>
</evidence>
<feature type="domain" description="Calpain catalytic" evidence="12">
    <location>
        <begin position="83"/>
        <end position="409"/>
    </location>
</feature>
<keyword evidence="4" id="KW-0479">Metal-binding</keyword>
<dbReference type="PANTHER" id="PTHR10183:SF382">
    <property type="entry name" value="CALPAIN-15"/>
    <property type="match status" value="1"/>
</dbReference>
<sequence length="688" mass="79378">MGNQIWKCEYCNFPNQKDTNFCRKCLIDRHTGDKVEEGDLKTPSKSKFKLKQLAVEKSSQVRLENFRKALAKDSNSNKAKNIHFIDQEFPPNKHSIFLKRSILPISKAIQNSGLHRAKIWLRPDDIKFSKEERNLPISLYDNCSPKDVVQGGVGSCWFISALSVIAERKDLLSNILITKFYNPNGLHQIRLCKRGKWLIVDIDDYLPCDRRSKIIFAYARKRQFWVSFIEKALAKIYGNYESIASGACVEGLQTLTGEPCEIVYLEDTKANYDNTNYVPSDDAADKDPEYLWKRLLYCKSSGYLMTTLCYNKNFNFVDMFKVGLFNRHIYSVLDVREFVSDGKVINLIKLRNPWGKKEWKGAWSNKWPHWPENIRSEIAGVYQKNDGCFWISFEDLLKYFYDISICKVRTDWFESRHSSYFYDYSDGVQVFLINVQDSNENQFEFELFSTGRKNEGFDRNDEPDIDLCLIVCRLNESAEGGGLTCVAYEHNVEYFINLSCKLKRGYYIIFATSIKAISNLLEEKNLKPEDPNFYTYNLVIHGECRFSLNQTGLASESIADIFFSVAKKANKTRVELDGDLLTSIIPGSCTHGVVVENLSKDKFINVSIDFGQSKNLESTRLASRTTDILAPSTKQLLCYLTPLNYRKGFVIGYKIETKIETEKNQSNNYPSIPKFYAGLHSQRVRKSE</sequence>
<evidence type="ECO:0000256" key="7">
    <source>
        <dbReference type="ARBA" id="ARBA00022801"/>
    </source>
</evidence>
<keyword evidence="6" id="KW-0863">Zinc-finger</keyword>
<feature type="active site" evidence="10 11">
    <location>
        <position position="352"/>
    </location>
</feature>
<evidence type="ECO:0000256" key="9">
    <source>
        <dbReference type="ARBA" id="ARBA00022833"/>
    </source>
</evidence>
<evidence type="ECO:0000256" key="1">
    <source>
        <dbReference type="ARBA" id="ARBA00007623"/>
    </source>
</evidence>
<keyword evidence="3 11" id="KW-0645">Protease</keyword>
<dbReference type="GO" id="GO:0005737">
    <property type="term" value="C:cytoplasm"/>
    <property type="evidence" value="ECO:0007669"/>
    <property type="project" value="TreeGrafter"/>
</dbReference>
<dbReference type="FunFam" id="3.90.70.10:FF:000010">
    <property type="entry name" value="Calpain 15"/>
    <property type="match status" value="1"/>
</dbReference>
<dbReference type="Gene3D" id="3.90.70.10">
    <property type="entry name" value="Cysteine proteinases"/>
    <property type="match status" value="1"/>
</dbReference>
<dbReference type="STRING" id="10195.A0A3M7S4T8"/>
<dbReference type="PROSITE" id="PS01358">
    <property type="entry name" value="ZF_RANBP2_1"/>
    <property type="match status" value="1"/>
</dbReference>
<evidence type="ECO:0000313" key="14">
    <source>
        <dbReference type="Proteomes" id="UP000276133"/>
    </source>
</evidence>
<dbReference type="PROSITE" id="PS00139">
    <property type="entry name" value="THIOL_PROTEASE_CYS"/>
    <property type="match status" value="1"/>
</dbReference>
<evidence type="ECO:0000313" key="13">
    <source>
        <dbReference type="EMBL" id="RNA30610.1"/>
    </source>
</evidence>
<dbReference type="InterPro" id="IPR001876">
    <property type="entry name" value="Znf_RanBP2"/>
</dbReference>
<keyword evidence="2" id="KW-0597">Phosphoprotein</keyword>
<dbReference type="InterPro" id="IPR001300">
    <property type="entry name" value="Peptidase_C2_calpain_cat"/>
</dbReference>
<protein>
    <submittedName>
        <fullName evidence="13">Calpain-D-like isoform X1</fullName>
    </submittedName>
</protein>
<dbReference type="GO" id="GO:0008270">
    <property type="term" value="F:zinc ion binding"/>
    <property type="evidence" value="ECO:0007669"/>
    <property type="project" value="UniProtKB-KW"/>
</dbReference>
<name>A0A3M7S4T8_BRAPC</name>
<dbReference type="PRINTS" id="PR00704">
    <property type="entry name" value="CALPAIN"/>
</dbReference>
<feature type="active site" evidence="10 11">
    <location>
        <position position="156"/>
    </location>
</feature>
<evidence type="ECO:0000256" key="5">
    <source>
        <dbReference type="ARBA" id="ARBA00022737"/>
    </source>
</evidence>
<dbReference type="OrthoDB" id="424753at2759"/>
<keyword evidence="5" id="KW-0677">Repeat</keyword>
<keyword evidence="14" id="KW-1185">Reference proteome</keyword>
<dbReference type="InterPro" id="IPR022684">
    <property type="entry name" value="Calpain_cysteine_protease"/>
</dbReference>
<dbReference type="PANTHER" id="PTHR10183">
    <property type="entry name" value="CALPAIN"/>
    <property type="match status" value="1"/>
</dbReference>
<dbReference type="GO" id="GO:0006508">
    <property type="term" value="P:proteolysis"/>
    <property type="evidence" value="ECO:0007669"/>
    <property type="project" value="UniProtKB-KW"/>
</dbReference>
<keyword evidence="9" id="KW-0862">Zinc</keyword>
<dbReference type="AlphaFoldDB" id="A0A3M7S4T8"/>
<gene>
    <name evidence="13" type="ORF">BpHYR1_051191</name>
</gene>
<evidence type="ECO:0000256" key="6">
    <source>
        <dbReference type="ARBA" id="ARBA00022771"/>
    </source>
</evidence>
<dbReference type="SUPFAM" id="SSF54001">
    <property type="entry name" value="Cysteine proteinases"/>
    <property type="match status" value="1"/>
</dbReference>
<dbReference type="InterPro" id="IPR038765">
    <property type="entry name" value="Papain-like_cys_pep_sf"/>
</dbReference>
<dbReference type="EMBL" id="REGN01002066">
    <property type="protein sequence ID" value="RNA30610.1"/>
    <property type="molecule type" value="Genomic_DNA"/>
</dbReference>
<dbReference type="PROSITE" id="PS50203">
    <property type="entry name" value="CALPAIN_CAT"/>
    <property type="match status" value="1"/>
</dbReference>
<keyword evidence="7 11" id="KW-0378">Hydrolase</keyword>
<dbReference type="Pfam" id="PF00648">
    <property type="entry name" value="Peptidase_C2"/>
    <property type="match status" value="1"/>
</dbReference>
<comment type="caution">
    <text evidence="13">The sequence shown here is derived from an EMBL/GenBank/DDBJ whole genome shotgun (WGS) entry which is preliminary data.</text>
</comment>
<accession>A0A3M7S4T8</accession>
<evidence type="ECO:0000259" key="12">
    <source>
        <dbReference type="PROSITE" id="PS50203"/>
    </source>
</evidence>
<feature type="active site" evidence="10 11">
    <location>
        <position position="328"/>
    </location>
</feature>
<dbReference type="Proteomes" id="UP000276133">
    <property type="component" value="Unassembled WGS sequence"/>
</dbReference>
<keyword evidence="8 11" id="KW-0788">Thiol protease</keyword>
<evidence type="ECO:0000256" key="4">
    <source>
        <dbReference type="ARBA" id="ARBA00022723"/>
    </source>
</evidence>
<reference evidence="13 14" key="1">
    <citation type="journal article" date="2018" name="Sci. Rep.">
        <title>Genomic signatures of local adaptation to the degree of environmental predictability in rotifers.</title>
        <authorList>
            <person name="Franch-Gras L."/>
            <person name="Hahn C."/>
            <person name="Garcia-Roger E.M."/>
            <person name="Carmona M.J."/>
            <person name="Serra M."/>
            <person name="Gomez A."/>
        </authorList>
    </citation>
    <scope>NUCLEOTIDE SEQUENCE [LARGE SCALE GENOMIC DNA]</scope>
    <source>
        <strain evidence="13">HYR1</strain>
    </source>
</reference>
<dbReference type="InterPro" id="IPR000169">
    <property type="entry name" value="Pept_cys_AS"/>
</dbReference>